<dbReference type="Pfam" id="PF01978">
    <property type="entry name" value="TrmB"/>
    <property type="match status" value="1"/>
</dbReference>
<dbReference type="InterPro" id="IPR036388">
    <property type="entry name" value="WH-like_DNA-bd_sf"/>
</dbReference>
<feature type="domain" description="Transcription regulator TrmB N-terminal" evidence="1">
    <location>
        <begin position="6"/>
        <end position="71"/>
    </location>
</feature>
<sequence length="262" mass="28908">MTELGALGLSSYEEKVYRTLLLTGAATATELSEASSVPKGRIYDVLNGLEARRVVRLQSSDPKQYVAVEPEAVVDRLLAERAYELRQEWHHYRERAAAVRTNVLPTPPTESSFWLGSLGSEEMRSALQEHMRTAEEFVHGIVGTPYENATWETLQTECDAFFEGASADLTVQLLVSEKVALTLPETFDRLIADQPGDVAVRTLPDVGLSFDVVDGIGTTIDIPHPVAADDRIGVLGIKDSEIVEEFERHFQQLWAGAAPLVE</sequence>
<reference evidence="3 4" key="2">
    <citation type="submission" date="2019-04" db="EMBL/GenBank/DDBJ databases">
        <authorList>
            <person name="Yang S."/>
            <person name="Wei W."/>
        </authorList>
    </citation>
    <scope>NUCLEOTIDE SEQUENCE [LARGE SCALE GENOMIC DNA]</scope>
    <source>
        <strain evidence="4">ZP60</strain>
    </source>
</reference>
<dbReference type="Proteomes" id="UP000297053">
    <property type="component" value="Chromosome"/>
</dbReference>
<gene>
    <name evidence="3" type="ORF">E5139_14150</name>
</gene>
<dbReference type="InterPro" id="IPR055859">
    <property type="entry name" value="DUF7436"/>
</dbReference>
<organism evidence="3 4">
    <name type="scientific">Halomicrobium mukohataei</name>
    <dbReference type="NCBI Taxonomy" id="57705"/>
    <lineage>
        <taxon>Archaea</taxon>
        <taxon>Methanobacteriati</taxon>
        <taxon>Methanobacteriota</taxon>
        <taxon>Stenosarchaea group</taxon>
        <taxon>Halobacteria</taxon>
        <taxon>Halobacteriales</taxon>
        <taxon>Haloarculaceae</taxon>
        <taxon>Halomicrobium</taxon>
    </lineage>
</organism>
<proteinExistence type="predicted"/>
<evidence type="ECO:0000259" key="2">
    <source>
        <dbReference type="Pfam" id="PF24217"/>
    </source>
</evidence>
<dbReference type="DNASU" id="8411742"/>
<accession>A0A4D6KH74</accession>
<name>A0A4D6KH74_9EURY</name>
<reference evidence="3 4" key="1">
    <citation type="submission" date="2019-04" db="EMBL/GenBank/DDBJ databases">
        <title>Complete genome sequence of Arthrobacter sp. ZXY-2 associated with effective atrazine degradation and salt adaptation.</title>
        <authorList>
            <person name="Zhao X."/>
        </authorList>
    </citation>
    <scope>NUCLEOTIDE SEQUENCE [LARGE SCALE GENOMIC DNA]</scope>
    <source>
        <strain evidence="4">ZP60</strain>
    </source>
</reference>
<dbReference type="RefSeq" id="WP_015763158.1">
    <property type="nucleotide sequence ID" value="NZ_CP039375.1"/>
</dbReference>
<dbReference type="InterPro" id="IPR051797">
    <property type="entry name" value="TrmB-like"/>
</dbReference>
<dbReference type="KEGG" id="halz:E5139_14150"/>
<feature type="domain" description="DUF7436" evidence="2">
    <location>
        <begin position="108"/>
        <end position="260"/>
    </location>
</feature>
<dbReference type="OMA" id="PYERASW"/>
<dbReference type="AlphaFoldDB" id="A0A4D6KH74"/>
<dbReference type="SUPFAM" id="SSF46785">
    <property type="entry name" value="Winged helix' DNA-binding domain"/>
    <property type="match status" value="1"/>
</dbReference>
<dbReference type="GeneID" id="42180104"/>
<evidence type="ECO:0000313" key="3">
    <source>
        <dbReference type="EMBL" id="QCD66732.1"/>
    </source>
</evidence>
<dbReference type="PANTHER" id="PTHR34293">
    <property type="entry name" value="HTH-TYPE TRANSCRIPTIONAL REGULATOR TRMBL2"/>
    <property type="match status" value="1"/>
</dbReference>
<dbReference type="EMBL" id="CP039375">
    <property type="protein sequence ID" value="QCD66732.1"/>
    <property type="molecule type" value="Genomic_DNA"/>
</dbReference>
<protein>
    <submittedName>
        <fullName evidence="3">TrmB family transcriptional regulator</fullName>
    </submittedName>
</protein>
<dbReference type="InterPro" id="IPR036390">
    <property type="entry name" value="WH_DNA-bd_sf"/>
</dbReference>
<evidence type="ECO:0000259" key="1">
    <source>
        <dbReference type="Pfam" id="PF01978"/>
    </source>
</evidence>
<evidence type="ECO:0000313" key="4">
    <source>
        <dbReference type="Proteomes" id="UP000297053"/>
    </source>
</evidence>
<dbReference type="Pfam" id="PF24217">
    <property type="entry name" value="DUF7436"/>
    <property type="match status" value="1"/>
</dbReference>
<dbReference type="PANTHER" id="PTHR34293:SF1">
    <property type="entry name" value="HTH-TYPE TRANSCRIPTIONAL REGULATOR TRMBL2"/>
    <property type="match status" value="1"/>
</dbReference>
<dbReference type="Gene3D" id="1.10.10.10">
    <property type="entry name" value="Winged helix-like DNA-binding domain superfamily/Winged helix DNA-binding domain"/>
    <property type="match status" value="1"/>
</dbReference>
<dbReference type="InterPro" id="IPR002831">
    <property type="entry name" value="Tscrpt_reg_TrmB_N"/>
</dbReference>